<name>A0ABQ9JV35_9CUCU</name>
<keyword evidence="2" id="KW-1185">Reference proteome</keyword>
<evidence type="ECO:0000313" key="1">
    <source>
        <dbReference type="EMBL" id="KAJ8981762.1"/>
    </source>
</evidence>
<reference evidence="1" key="1">
    <citation type="journal article" date="2023" name="Insect Mol. Biol.">
        <title>Genome sequencing provides insights into the evolution of gene families encoding plant cell wall-degrading enzymes in longhorned beetles.</title>
        <authorList>
            <person name="Shin N.R."/>
            <person name="Okamura Y."/>
            <person name="Kirsch R."/>
            <person name="Pauchet Y."/>
        </authorList>
    </citation>
    <scope>NUCLEOTIDE SEQUENCE</scope>
    <source>
        <strain evidence="1">MMC_N1</strain>
    </source>
</reference>
<dbReference type="Proteomes" id="UP001162164">
    <property type="component" value="Unassembled WGS sequence"/>
</dbReference>
<organism evidence="1 2">
    <name type="scientific">Molorchus minor</name>
    <dbReference type="NCBI Taxonomy" id="1323400"/>
    <lineage>
        <taxon>Eukaryota</taxon>
        <taxon>Metazoa</taxon>
        <taxon>Ecdysozoa</taxon>
        <taxon>Arthropoda</taxon>
        <taxon>Hexapoda</taxon>
        <taxon>Insecta</taxon>
        <taxon>Pterygota</taxon>
        <taxon>Neoptera</taxon>
        <taxon>Endopterygota</taxon>
        <taxon>Coleoptera</taxon>
        <taxon>Polyphaga</taxon>
        <taxon>Cucujiformia</taxon>
        <taxon>Chrysomeloidea</taxon>
        <taxon>Cerambycidae</taxon>
        <taxon>Lamiinae</taxon>
        <taxon>Monochamini</taxon>
        <taxon>Molorchus</taxon>
    </lineage>
</organism>
<gene>
    <name evidence="1" type="ORF">NQ317_002356</name>
</gene>
<accession>A0ABQ9JV35</accession>
<evidence type="ECO:0000313" key="2">
    <source>
        <dbReference type="Proteomes" id="UP001162164"/>
    </source>
</evidence>
<comment type="caution">
    <text evidence="1">The sequence shown here is derived from an EMBL/GenBank/DDBJ whole genome shotgun (WGS) entry which is preliminary data.</text>
</comment>
<sequence length="68" mass="7748">MISTSKISEVPDKIIEDANKIVVEKLISIQQTEFNDHVAQIDKQVNISSYVAFEQDFYQHLPLNLLGT</sequence>
<proteinExistence type="predicted"/>
<dbReference type="EMBL" id="JAPWTJ010000166">
    <property type="protein sequence ID" value="KAJ8981762.1"/>
    <property type="molecule type" value="Genomic_DNA"/>
</dbReference>
<protein>
    <submittedName>
        <fullName evidence="1">Uncharacterized protein</fullName>
    </submittedName>
</protein>